<dbReference type="KEGG" id="msd:MYSTI_07602"/>
<keyword evidence="3" id="KW-1185">Reference proteome</keyword>
<dbReference type="Proteomes" id="UP000011131">
    <property type="component" value="Chromosome"/>
</dbReference>
<protein>
    <recommendedName>
        <fullName evidence="4">Lipoprotein</fullName>
    </recommendedName>
</protein>
<proteinExistence type="predicted"/>
<accession>L7UQP0</accession>
<feature type="chain" id="PRO_5003984642" description="Lipoprotein" evidence="1">
    <location>
        <begin position="23"/>
        <end position="152"/>
    </location>
</feature>
<dbReference type="OrthoDB" id="5518822at2"/>
<dbReference type="PROSITE" id="PS51257">
    <property type="entry name" value="PROKAR_LIPOPROTEIN"/>
    <property type="match status" value="1"/>
</dbReference>
<evidence type="ECO:0008006" key="4">
    <source>
        <dbReference type="Google" id="ProtNLM"/>
    </source>
</evidence>
<keyword evidence="1" id="KW-0732">Signal</keyword>
<dbReference type="HOGENOM" id="CLU_1729419_0_0_7"/>
<evidence type="ECO:0000313" key="2">
    <source>
        <dbReference type="EMBL" id="AGC48874.1"/>
    </source>
</evidence>
<dbReference type="eggNOG" id="ENOG5031DGS">
    <property type="taxonomic scope" value="Bacteria"/>
</dbReference>
<reference evidence="2 3" key="1">
    <citation type="journal article" date="2013" name="Genome Announc.">
        <title>Complete genome sequence of Myxococcus stipitatus strain DSM 14675, a fruiting myxobacterium.</title>
        <authorList>
            <person name="Huntley S."/>
            <person name="Kneip S."/>
            <person name="Treuner-Lange A."/>
            <person name="Sogaard-Andersen L."/>
        </authorList>
    </citation>
    <scope>NUCLEOTIDE SEQUENCE [LARGE SCALE GENOMIC DNA]</scope>
    <source>
        <strain evidence="3">DSM 14675 / JCM 12634 / Mx s8</strain>
    </source>
</reference>
<dbReference type="PATRIC" id="fig|1278073.3.peg.7731"/>
<name>L7UQP0_MYXSD</name>
<feature type="signal peptide" evidence="1">
    <location>
        <begin position="1"/>
        <end position="22"/>
    </location>
</feature>
<organism evidence="2 3">
    <name type="scientific">Myxococcus stipitatus (strain DSM 14675 / JCM 12634 / Mx s8)</name>
    <dbReference type="NCBI Taxonomy" id="1278073"/>
    <lineage>
        <taxon>Bacteria</taxon>
        <taxon>Pseudomonadati</taxon>
        <taxon>Myxococcota</taxon>
        <taxon>Myxococcia</taxon>
        <taxon>Myxococcales</taxon>
        <taxon>Cystobacterineae</taxon>
        <taxon>Myxococcaceae</taxon>
        <taxon>Myxococcus</taxon>
    </lineage>
</organism>
<sequence length="152" mass="16604">MRVGGALLACWLAAWTVGCGHAEPATRPGPAAEQDDDSSRVKGSSVHARILALMARGEFTQAQALIAEGTAAGLLSREVATRLTERIAVLNTRLGDIPARLTRVHDFPSKLKDTTLFEIRRMLQTKDFSVATQSQLNLAKKLIQEQKRLLED</sequence>
<gene>
    <name evidence="2" type="ordered locus">MYSTI_07602</name>
</gene>
<evidence type="ECO:0000256" key="1">
    <source>
        <dbReference type="SAM" id="SignalP"/>
    </source>
</evidence>
<dbReference type="EMBL" id="CP004025">
    <property type="protein sequence ID" value="AGC48874.1"/>
    <property type="molecule type" value="Genomic_DNA"/>
</dbReference>
<dbReference type="RefSeq" id="WP_015353127.1">
    <property type="nucleotide sequence ID" value="NC_020126.1"/>
</dbReference>
<dbReference type="AlphaFoldDB" id="L7UQP0"/>
<evidence type="ECO:0000313" key="3">
    <source>
        <dbReference type="Proteomes" id="UP000011131"/>
    </source>
</evidence>
<dbReference type="STRING" id="1278073.MYSTI_07602"/>